<name>A0ABQ2E6P5_9ACTN</name>
<organism evidence="1 2">
    <name type="scientific">Streptomyces camponoticapitis</name>
    <dbReference type="NCBI Taxonomy" id="1616125"/>
    <lineage>
        <taxon>Bacteria</taxon>
        <taxon>Bacillati</taxon>
        <taxon>Actinomycetota</taxon>
        <taxon>Actinomycetes</taxon>
        <taxon>Kitasatosporales</taxon>
        <taxon>Streptomycetaceae</taxon>
        <taxon>Streptomyces</taxon>
    </lineage>
</organism>
<dbReference type="Proteomes" id="UP000660265">
    <property type="component" value="Unassembled WGS sequence"/>
</dbReference>
<protein>
    <submittedName>
        <fullName evidence="1">Uncharacterized protein</fullName>
    </submittedName>
</protein>
<evidence type="ECO:0000313" key="1">
    <source>
        <dbReference type="EMBL" id="GGJ97847.1"/>
    </source>
</evidence>
<evidence type="ECO:0000313" key="2">
    <source>
        <dbReference type="Proteomes" id="UP000660265"/>
    </source>
</evidence>
<accession>A0ABQ2E6P5</accession>
<dbReference type="EMBL" id="BMMV01000008">
    <property type="protein sequence ID" value="GGJ97847.1"/>
    <property type="molecule type" value="Genomic_DNA"/>
</dbReference>
<dbReference type="RefSeq" id="WP_189108068.1">
    <property type="nucleotide sequence ID" value="NZ_BMMV01000008.1"/>
</dbReference>
<sequence length="60" mass="6718">MTAAPTLESQEETAWDAYLAHSGKCTDCATFHAYCGMATRLLKTVRELRDEIGWGPRSLR</sequence>
<gene>
    <name evidence="1" type="ORF">GCM10011583_31650</name>
</gene>
<reference evidence="2" key="1">
    <citation type="journal article" date="2019" name="Int. J. Syst. Evol. Microbiol.">
        <title>The Global Catalogue of Microorganisms (GCM) 10K type strain sequencing project: providing services to taxonomists for standard genome sequencing and annotation.</title>
        <authorList>
            <consortium name="The Broad Institute Genomics Platform"/>
            <consortium name="The Broad Institute Genome Sequencing Center for Infectious Disease"/>
            <person name="Wu L."/>
            <person name="Ma J."/>
        </authorList>
    </citation>
    <scope>NUCLEOTIDE SEQUENCE [LARGE SCALE GENOMIC DNA]</scope>
    <source>
        <strain evidence="2">CGMCC 4.7275</strain>
    </source>
</reference>
<proteinExistence type="predicted"/>
<comment type="caution">
    <text evidence="1">The sequence shown here is derived from an EMBL/GenBank/DDBJ whole genome shotgun (WGS) entry which is preliminary data.</text>
</comment>
<keyword evidence="2" id="KW-1185">Reference proteome</keyword>